<name>A0AA92W1R6_9BACT</name>
<sequence>MKMKENWIQLIDTIEKDPFETEAFFALMDYVGEASDDDKRRVVQEVERRIKMIARYDTDKSFRFRKFGEQEREVLDSLWSTRVKILNVMMLNPTEEEIERLGHQNDKLHELSKDAFAQGRNLWKSLLHSPSLMANEDYYDVEEHVDFSWNDEDSVLKMDNDDYYGSDFEYMLHFHCNFRDSGRYSYGEPLVADDGTNWNLDYLDNQAFDKFCICHLMHSLHSHEHYSLPDILRMDDFWTDVSLRYEREVYQWKKGNVFFIHEENGKGMDETDR</sequence>
<accession>A0AA92W1R6</accession>
<dbReference type="Proteomes" id="UP000286113">
    <property type="component" value="Unassembled WGS sequence"/>
</dbReference>
<gene>
    <name evidence="1" type="ORF">DWX90_13350</name>
</gene>
<comment type="caution">
    <text evidence="1">The sequence shown here is derived from an EMBL/GenBank/DDBJ whole genome shotgun (WGS) entry which is preliminary data.</text>
</comment>
<evidence type="ECO:0000313" key="2">
    <source>
        <dbReference type="Proteomes" id="UP000286113"/>
    </source>
</evidence>
<protein>
    <submittedName>
        <fullName evidence="1">Uncharacterized protein</fullName>
    </submittedName>
</protein>
<dbReference type="AlphaFoldDB" id="A0AA92W1R6"/>
<organism evidence="1 2">
    <name type="scientific">Segatella copri</name>
    <dbReference type="NCBI Taxonomy" id="165179"/>
    <lineage>
        <taxon>Bacteria</taxon>
        <taxon>Pseudomonadati</taxon>
        <taxon>Bacteroidota</taxon>
        <taxon>Bacteroidia</taxon>
        <taxon>Bacteroidales</taxon>
        <taxon>Prevotellaceae</taxon>
        <taxon>Segatella</taxon>
    </lineage>
</organism>
<dbReference type="EMBL" id="QRVN01000033">
    <property type="protein sequence ID" value="RGS45519.1"/>
    <property type="molecule type" value="Genomic_DNA"/>
</dbReference>
<reference evidence="1 2" key="1">
    <citation type="submission" date="2018-08" db="EMBL/GenBank/DDBJ databases">
        <title>A genome reference for cultivated species of the human gut microbiota.</title>
        <authorList>
            <person name="Zou Y."/>
            <person name="Xue W."/>
            <person name="Luo G."/>
        </authorList>
    </citation>
    <scope>NUCLEOTIDE SEQUENCE [LARGE SCALE GENOMIC DNA]</scope>
    <source>
        <strain evidence="1 2">AF22-1</strain>
    </source>
</reference>
<proteinExistence type="predicted"/>
<evidence type="ECO:0000313" key="1">
    <source>
        <dbReference type="EMBL" id="RGS45519.1"/>
    </source>
</evidence>